<dbReference type="GO" id="GO:0004725">
    <property type="term" value="F:protein tyrosine phosphatase activity"/>
    <property type="evidence" value="ECO:0007669"/>
    <property type="project" value="UniProtKB-EC"/>
</dbReference>
<evidence type="ECO:0000259" key="6">
    <source>
        <dbReference type="PROSITE" id="PS50054"/>
    </source>
</evidence>
<dbReference type="GO" id="GO:0043409">
    <property type="term" value="P:negative regulation of MAPK cascade"/>
    <property type="evidence" value="ECO:0007669"/>
    <property type="project" value="TreeGrafter"/>
</dbReference>
<feature type="region of interest" description="Disordered" evidence="5">
    <location>
        <begin position="1"/>
        <end position="20"/>
    </location>
</feature>
<dbReference type="CDD" id="cd14498">
    <property type="entry name" value="DSP"/>
    <property type="match status" value="1"/>
</dbReference>
<dbReference type="EMBL" id="CAJNON010000440">
    <property type="protein sequence ID" value="CAF1263476.1"/>
    <property type="molecule type" value="Genomic_DNA"/>
</dbReference>
<dbReference type="PANTHER" id="PTHR10159">
    <property type="entry name" value="DUAL SPECIFICITY PROTEIN PHOSPHATASE"/>
    <property type="match status" value="1"/>
</dbReference>
<keyword evidence="4" id="KW-0904">Protein phosphatase</keyword>
<name>A0A815AYI7_9BILA</name>
<gene>
    <name evidence="8" type="ORF">VCS650_LOCUS29004</name>
</gene>
<evidence type="ECO:0000313" key="8">
    <source>
        <dbReference type="EMBL" id="CAF1263476.1"/>
    </source>
</evidence>
<dbReference type="AlphaFoldDB" id="A0A815AYI7"/>
<feature type="compositionally biased region" description="Polar residues" evidence="5">
    <location>
        <begin position="1"/>
        <end position="10"/>
    </location>
</feature>
<dbReference type="EC" id="3.1.3.48" evidence="2"/>
<dbReference type="PROSITE" id="PS50054">
    <property type="entry name" value="TYR_PHOSPHATASE_DUAL"/>
    <property type="match status" value="1"/>
</dbReference>
<dbReference type="PROSITE" id="PS00383">
    <property type="entry name" value="TYR_PHOSPHATASE_1"/>
    <property type="match status" value="1"/>
</dbReference>
<dbReference type="Proteomes" id="UP000663891">
    <property type="component" value="Unassembled WGS sequence"/>
</dbReference>
<organism evidence="8">
    <name type="scientific">Adineta steineri</name>
    <dbReference type="NCBI Taxonomy" id="433720"/>
    <lineage>
        <taxon>Eukaryota</taxon>
        <taxon>Metazoa</taxon>
        <taxon>Spiralia</taxon>
        <taxon>Gnathifera</taxon>
        <taxon>Rotifera</taxon>
        <taxon>Eurotatoria</taxon>
        <taxon>Bdelloidea</taxon>
        <taxon>Adinetida</taxon>
        <taxon>Adinetidae</taxon>
        <taxon>Adineta</taxon>
    </lineage>
</organism>
<dbReference type="SUPFAM" id="SSF52799">
    <property type="entry name" value="(Phosphotyrosine protein) phosphatases II"/>
    <property type="match status" value="1"/>
</dbReference>
<dbReference type="InterPro" id="IPR020422">
    <property type="entry name" value="TYR_PHOSPHATASE_DUAL_dom"/>
</dbReference>
<dbReference type="InterPro" id="IPR000387">
    <property type="entry name" value="Tyr_Pase_dom"/>
</dbReference>
<evidence type="ECO:0000256" key="3">
    <source>
        <dbReference type="ARBA" id="ARBA00022801"/>
    </source>
</evidence>
<dbReference type="Pfam" id="PF00782">
    <property type="entry name" value="DSPc"/>
    <property type="match status" value="1"/>
</dbReference>
<keyword evidence="3" id="KW-0378">Hydrolase</keyword>
<evidence type="ECO:0000259" key="7">
    <source>
        <dbReference type="PROSITE" id="PS50056"/>
    </source>
</evidence>
<evidence type="ECO:0000256" key="5">
    <source>
        <dbReference type="SAM" id="MobiDB-lite"/>
    </source>
</evidence>
<dbReference type="SMART" id="SM00195">
    <property type="entry name" value="DSPc"/>
    <property type="match status" value="1"/>
</dbReference>
<dbReference type="PROSITE" id="PS50056">
    <property type="entry name" value="TYR_PHOSPHATASE_2"/>
    <property type="match status" value="1"/>
</dbReference>
<dbReference type="OrthoDB" id="10252009at2759"/>
<proteinExistence type="inferred from homology"/>
<comment type="similarity">
    <text evidence="1">Belongs to the protein-tyrosine phosphatase family. Non-receptor class dual specificity subfamily.</text>
</comment>
<reference evidence="8" key="1">
    <citation type="submission" date="2021-02" db="EMBL/GenBank/DDBJ databases">
        <authorList>
            <person name="Nowell W R."/>
        </authorList>
    </citation>
    <scope>NUCLEOTIDE SEQUENCE</scope>
</reference>
<feature type="domain" description="Tyrosine specific protein phosphatases" evidence="7">
    <location>
        <begin position="111"/>
        <end position="170"/>
    </location>
</feature>
<dbReference type="Gene3D" id="3.90.190.10">
    <property type="entry name" value="Protein tyrosine phosphatase superfamily"/>
    <property type="match status" value="1"/>
</dbReference>
<dbReference type="InterPro" id="IPR016130">
    <property type="entry name" value="Tyr_Pase_AS"/>
</dbReference>
<comment type="caution">
    <text evidence="8">The sequence shown here is derived from an EMBL/GenBank/DDBJ whole genome shotgun (WGS) entry which is preliminary data.</text>
</comment>
<protein>
    <recommendedName>
        <fullName evidence="2">protein-tyrosine-phosphatase</fullName>
        <ecNumber evidence="2">3.1.3.48</ecNumber>
    </recommendedName>
</protein>
<dbReference type="InterPro" id="IPR029021">
    <property type="entry name" value="Prot-tyrosine_phosphatase-like"/>
</dbReference>
<feature type="domain" description="Tyrosine-protein phosphatase" evidence="6">
    <location>
        <begin position="51"/>
        <end position="191"/>
    </location>
</feature>
<sequence length="196" mass="22567">MSFLKTSTLQNKREKRLREKGEATDTEIVYVNSMIQLKKQHSNRVTALHQQASDILDSWLFQGNWQHANDSVNLKSLSITHIINVTDKVLSNQSQQILHIPSRDSLSVDLLKSFHATNEFLDQCHQQGGRALVHCQRGVSRSSTIVIAYLMHYNKWTVLQAYDYLLARRPEASPNLVLLLQLARYEKELIKANDEK</sequence>
<dbReference type="GO" id="GO:0005737">
    <property type="term" value="C:cytoplasm"/>
    <property type="evidence" value="ECO:0007669"/>
    <property type="project" value="TreeGrafter"/>
</dbReference>
<dbReference type="PANTHER" id="PTHR10159:SF525">
    <property type="entry name" value="MAP KINASE PHOSPHATASE WITH LEUCINE-RICH REPEATS PROTEIN 3"/>
    <property type="match status" value="1"/>
</dbReference>
<evidence type="ECO:0000256" key="2">
    <source>
        <dbReference type="ARBA" id="ARBA00013064"/>
    </source>
</evidence>
<accession>A0A815AYI7</accession>
<evidence type="ECO:0000256" key="4">
    <source>
        <dbReference type="ARBA" id="ARBA00022912"/>
    </source>
</evidence>
<dbReference type="InterPro" id="IPR000340">
    <property type="entry name" value="Dual-sp_phosphatase_cat-dom"/>
</dbReference>
<evidence type="ECO:0000256" key="1">
    <source>
        <dbReference type="ARBA" id="ARBA00008601"/>
    </source>
</evidence>